<dbReference type="NCBIfam" id="TIGR01764">
    <property type="entry name" value="excise"/>
    <property type="match status" value="1"/>
</dbReference>
<dbReference type="SUPFAM" id="SSF46955">
    <property type="entry name" value="Putative DNA-binding domain"/>
    <property type="match status" value="1"/>
</dbReference>
<dbReference type="InterPro" id="IPR009061">
    <property type="entry name" value="DNA-bd_dom_put_sf"/>
</dbReference>
<dbReference type="EMBL" id="AP022829">
    <property type="protein sequence ID" value="BCA87941.1"/>
    <property type="molecule type" value="Genomic_DNA"/>
</dbReference>
<keyword evidence="4" id="KW-1185">Reference proteome</keyword>
<feature type="region of interest" description="Disordered" evidence="1">
    <location>
        <begin position="1"/>
        <end position="23"/>
    </location>
</feature>
<feature type="domain" description="Helix-turn-helix" evidence="2">
    <location>
        <begin position="26"/>
        <end position="74"/>
    </location>
</feature>
<accession>A0A6F8SJA4</accession>
<evidence type="ECO:0000313" key="3">
    <source>
        <dbReference type="EMBL" id="BCA87941.1"/>
    </source>
</evidence>
<dbReference type="GO" id="GO:0003677">
    <property type="term" value="F:DNA binding"/>
    <property type="evidence" value="ECO:0007669"/>
    <property type="project" value="InterPro"/>
</dbReference>
<protein>
    <recommendedName>
        <fullName evidence="2">Helix-turn-helix domain-containing protein</fullName>
    </recommendedName>
</protein>
<evidence type="ECO:0000259" key="2">
    <source>
        <dbReference type="Pfam" id="PF12728"/>
    </source>
</evidence>
<reference evidence="4" key="1">
    <citation type="journal article" date="2020" name="Microbiol. Resour. Announc.">
        <title>Complete Genome Sequence of Adlercreutzia sp. Strain 8CFCBH1, a Potent Producer of Equol, Isolated from Healthy Japanese Feces.</title>
        <authorList>
            <person name="Ogata Y."/>
            <person name="Sakamoto M."/>
            <person name="Ohkuma M."/>
            <person name="Hattori M."/>
            <person name="Suda W."/>
        </authorList>
    </citation>
    <scope>NUCLEOTIDE SEQUENCE [LARGE SCALE GENOMIC DNA]</scope>
    <source>
        <strain evidence="4">8CFCBH1</strain>
    </source>
</reference>
<feature type="compositionally biased region" description="Basic and acidic residues" evidence="1">
    <location>
        <begin position="1"/>
        <end position="13"/>
    </location>
</feature>
<proteinExistence type="predicted"/>
<dbReference type="InterPro" id="IPR041657">
    <property type="entry name" value="HTH_17"/>
</dbReference>
<organism evidence="3 4">
    <name type="scientific">Adlercreutzia hattorii</name>
    <dbReference type="NCBI Taxonomy" id="2707299"/>
    <lineage>
        <taxon>Bacteria</taxon>
        <taxon>Bacillati</taxon>
        <taxon>Actinomycetota</taxon>
        <taxon>Coriobacteriia</taxon>
        <taxon>Eggerthellales</taxon>
        <taxon>Eggerthellaceae</taxon>
        <taxon>Adlercreutzia</taxon>
    </lineage>
</organism>
<name>A0A6F8SJA4_9ACTN</name>
<sequence>MPKDIREMKREEPVPNQTNDMKSPRLLSVGEVAESLGVSTAKVYQLIRKGELEAVNLGRLYRVTPSAIERMLDRLSGSGQQGS</sequence>
<dbReference type="RefSeq" id="WP_197745985.1">
    <property type="nucleotide sequence ID" value="NZ_AP022829.1"/>
</dbReference>
<dbReference type="Proteomes" id="UP000501727">
    <property type="component" value="Chromosome"/>
</dbReference>
<reference evidence="4" key="2">
    <citation type="submission" date="2020-03" db="EMBL/GenBank/DDBJ databases">
        <title>Complete Genome Sequence of Adlercreutzia sp. strain 8CFCBH1 Producing Equol, Isolated from Healthy Japanese Feces.</title>
        <authorList>
            <person name="Ogata Y."/>
            <person name="Sakamoto M."/>
            <person name="Ohkuma M."/>
            <person name="Hattori M."/>
            <person name="Suda W."/>
        </authorList>
    </citation>
    <scope>NUCLEOTIDE SEQUENCE [LARGE SCALE GENOMIC DNA]</scope>
    <source>
        <strain evidence="4">8CFCBH1</strain>
    </source>
</reference>
<dbReference type="AlphaFoldDB" id="A0A6F8SJA4"/>
<dbReference type="KEGG" id="ahat:ADCFC_05600"/>
<evidence type="ECO:0000313" key="4">
    <source>
        <dbReference type="Proteomes" id="UP000501727"/>
    </source>
</evidence>
<evidence type="ECO:0000256" key="1">
    <source>
        <dbReference type="SAM" id="MobiDB-lite"/>
    </source>
</evidence>
<gene>
    <name evidence="3" type="ORF">ADCFC_04400</name>
</gene>
<dbReference type="InterPro" id="IPR010093">
    <property type="entry name" value="SinI_DNA-bd"/>
</dbReference>
<dbReference type="Pfam" id="PF12728">
    <property type="entry name" value="HTH_17"/>
    <property type="match status" value="1"/>
</dbReference>